<dbReference type="InterPro" id="IPR014729">
    <property type="entry name" value="Rossmann-like_a/b/a_fold"/>
</dbReference>
<protein>
    <submittedName>
        <fullName evidence="3 4">Uncharacterized SAM-binding protein YcdF</fullName>
    </submittedName>
</protein>
<proteinExistence type="predicted"/>
<reference evidence="3 6" key="2">
    <citation type="submission" date="2018-07" db="EMBL/GenBank/DDBJ databases">
        <title>Genomic Encyclopedia of Archaeal and Bacterial Type Strains, Phase II (KMG-II): from individual species to whole genera.</title>
        <authorList>
            <person name="Goeker M."/>
        </authorList>
    </citation>
    <scope>NUCLEOTIDE SEQUENCE [LARGE SCALE GENOMIC DNA]</scope>
    <source>
        <strain evidence="3 6">JA575</strain>
    </source>
</reference>
<dbReference type="Proteomes" id="UP000256343">
    <property type="component" value="Unassembled WGS sequence"/>
</dbReference>
<name>A0A336JPF9_9BRAD</name>
<keyword evidence="1" id="KW-1133">Transmembrane helix</keyword>
<sequence>MFFLLSKILGFFVHPSNTIAMICVAGLVLVLTRWWRAGRALLVAGVVLLLIAGYSPLANVLLLSLSERFPPWSESGRAPDGIIVLGGAINSEVSAARGVLELDASAERVLAALDLARRYPQARIVYTGGSGNLIQRSAAEAPLAGELLKRFGVGADRVVLEDKSRTTAENAAYTRALVAPKPGELWLLVTSSFHMPRSIVAFRAAGFDVVAYPVDWRTRGPEDWRLPFATLAAGLARTDVAVHEWAGLLAYRLGGKTSALLPSP</sequence>
<evidence type="ECO:0000313" key="3">
    <source>
        <dbReference type="EMBL" id="RED32643.1"/>
    </source>
</evidence>
<dbReference type="InterPro" id="IPR003848">
    <property type="entry name" value="DUF218"/>
</dbReference>
<organism evidence="4 5">
    <name type="scientific">Rhodopseudomonas pentothenatexigens</name>
    <dbReference type="NCBI Taxonomy" id="999699"/>
    <lineage>
        <taxon>Bacteria</taxon>
        <taxon>Pseudomonadati</taxon>
        <taxon>Pseudomonadota</taxon>
        <taxon>Alphaproteobacteria</taxon>
        <taxon>Hyphomicrobiales</taxon>
        <taxon>Nitrobacteraceae</taxon>
        <taxon>Rhodopseudomonas</taxon>
    </lineage>
</organism>
<dbReference type="OrthoDB" id="9809813at2"/>
<dbReference type="EMBL" id="UFQQ01000012">
    <property type="protein sequence ID" value="SSW91538.1"/>
    <property type="molecule type" value="Genomic_DNA"/>
</dbReference>
<accession>A0A336JPF9</accession>
<evidence type="ECO:0000313" key="5">
    <source>
        <dbReference type="Proteomes" id="UP000252631"/>
    </source>
</evidence>
<keyword evidence="6" id="KW-1185">Reference proteome</keyword>
<dbReference type="GO" id="GO:0005886">
    <property type="term" value="C:plasma membrane"/>
    <property type="evidence" value="ECO:0007669"/>
    <property type="project" value="TreeGrafter"/>
</dbReference>
<dbReference type="Proteomes" id="UP000252631">
    <property type="component" value="Unassembled WGS sequence"/>
</dbReference>
<dbReference type="AlphaFoldDB" id="A0A336JPF9"/>
<gene>
    <name evidence="3" type="ORF">BJ125_112120</name>
    <name evidence="4" type="ORF">SAMN05892882_112120</name>
</gene>
<dbReference type="RefSeq" id="WP_114358564.1">
    <property type="nucleotide sequence ID" value="NZ_QRDT01000012.1"/>
</dbReference>
<dbReference type="GO" id="GO:0000270">
    <property type="term" value="P:peptidoglycan metabolic process"/>
    <property type="evidence" value="ECO:0007669"/>
    <property type="project" value="TreeGrafter"/>
</dbReference>
<dbReference type="PANTHER" id="PTHR30336">
    <property type="entry name" value="INNER MEMBRANE PROTEIN, PROBABLE PERMEASE"/>
    <property type="match status" value="1"/>
</dbReference>
<feature type="transmembrane region" description="Helical" evidence="1">
    <location>
        <begin position="12"/>
        <end position="35"/>
    </location>
</feature>
<reference evidence="4 5" key="1">
    <citation type="submission" date="2017-08" db="EMBL/GenBank/DDBJ databases">
        <authorList>
            <person name="de Groot N.N."/>
        </authorList>
    </citation>
    <scope>NUCLEOTIDE SEQUENCE [LARGE SCALE GENOMIC DNA]</scope>
    <source>
        <strain evidence="4 5">JA575</strain>
    </source>
</reference>
<evidence type="ECO:0000313" key="6">
    <source>
        <dbReference type="Proteomes" id="UP000256343"/>
    </source>
</evidence>
<feature type="transmembrane region" description="Helical" evidence="1">
    <location>
        <begin position="41"/>
        <end position="63"/>
    </location>
</feature>
<dbReference type="Gene3D" id="3.40.50.620">
    <property type="entry name" value="HUPs"/>
    <property type="match status" value="1"/>
</dbReference>
<dbReference type="EMBL" id="QRDT01000012">
    <property type="protein sequence ID" value="RED32643.1"/>
    <property type="molecule type" value="Genomic_DNA"/>
</dbReference>
<dbReference type="CDD" id="cd06259">
    <property type="entry name" value="YdcF-like"/>
    <property type="match status" value="1"/>
</dbReference>
<dbReference type="InterPro" id="IPR051599">
    <property type="entry name" value="Cell_Envelope_Assoc"/>
</dbReference>
<dbReference type="GO" id="GO:0043164">
    <property type="term" value="P:Gram-negative-bacterium-type cell wall biogenesis"/>
    <property type="evidence" value="ECO:0007669"/>
    <property type="project" value="TreeGrafter"/>
</dbReference>
<evidence type="ECO:0000256" key="1">
    <source>
        <dbReference type="SAM" id="Phobius"/>
    </source>
</evidence>
<keyword evidence="1" id="KW-0812">Transmembrane</keyword>
<feature type="domain" description="DUF218" evidence="2">
    <location>
        <begin position="80"/>
        <end position="247"/>
    </location>
</feature>
<dbReference type="PANTHER" id="PTHR30336:SF4">
    <property type="entry name" value="ENVELOPE BIOGENESIS FACTOR ELYC"/>
    <property type="match status" value="1"/>
</dbReference>
<evidence type="ECO:0000259" key="2">
    <source>
        <dbReference type="Pfam" id="PF02698"/>
    </source>
</evidence>
<evidence type="ECO:0000313" key="4">
    <source>
        <dbReference type="EMBL" id="SSW91538.1"/>
    </source>
</evidence>
<keyword evidence="1" id="KW-0472">Membrane</keyword>
<dbReference type="Pfam" id="PF02698">
    <property type="entry name" value="DUF218"/>
    <property type="match status" value="1"/>
</dbReference>